<dbReference type="GO" id="GO:0008784">
    <property type="term" value="F:alanine racemase activity"/>
    <property type="evidence" value="ECO:0007669"/>
    <property type="project" value="TreeGrafter"/>
</dbReference>
<dbReference type="InterPro" id="IPR029066">
    <property type="entry name" value="PLP-binding_barrel"/>
</dbReference>
<reference evidence="5" key="1">
    <citation type="journal article" date="2014" name="Front. Microbiol.">
        <title>High frequency of phylogenetically diverse reductive dehalogenase-homologous genes in deep subseafloor sedimentary metagenomes.</title>
        <authorList>
            <person name="Kawai M."/>
            <person name="Futagami T."/>
            <person name="Toyoda A."/>
            <person name="Takaki Y."/>
            <person name="Nishi S."/>
            <person name="Hori S."/>
            <person name="Arai W."/>
            <person name="Tsubouchi T."/>
            <person name="Morono Y."/>
            <person name="Uchiyama I."/>
            <person name="Ito T."/>
            <person name="Fujiyama A."/>
            <person name="Inagaki F."/>
            <person name="Takami H."/>
        </authorList>
    </citation>
    <scope>NUCLEOTIDE SEQUENCE</scope>
    <source>
        <strain evidence="5">Expedition CK06-06</strain>
    </source>
</reference>
<keyword evidence="2" id="KW-0663">Pyridoxal phosphate</keyword>
<evidence type="ECO:0000256" key="3">
    <source>
        <dbReference type="ARBA" id="ARBA00023235"/>
    </source>
</evidence>
<proteinExistence type="predicted"/>
<dbReference type="EMBL" id="BARU01000357">
    <property type="protein sequence ID" value="GAH19855.1"/>
    <property type="molecule type" value="Genomic_DNA"/>
</dbReference>
<evidence type="ECO:0000259" key="4">
    <source>
        <dbReference type="Pfam" id="PF01168"/>
    </source>
</evidence>
<feature type="non-terminal residue" evidence="5">
    <location>
        <position position="264"/>
    </location>
</feature>
<dbReference type="GO" id="GO:0005829">
    <property type="term" value="C:cytosol"/>
    <property type="evidence" value="ECO:0007669"/>
    <property type="project" value="TreeGrafter"/>
</dbReference>
<dbReference type="Gene3D" id="3.20.20.10">
    <property type="entry name" value="Alanine racemase"/>
    <property type="match status" value="1"/>
</dbReference>
<protein>
    <recommendedName>
        <fullName evidence="4">Alanine racemase N-terminal domain-containing protein</fullName>
    </recommendedName>
</protein>
<dbReference type="InterPro" id="IPR000821">
    <property type="entry name" value="Ala_racemase"/>
</dbReference>
<gene>
    <name evidence="5" type="ORF">S03H2_01265</name>
</gene>
<evidence type="ECO:0000313" key="5">
    <source>
        <dbReference type="EMBL" id="GAH19855.1"/>
    </source>
</evidence>
<dbReference type="Pfam" id="PF01168">
    <property type="entry name" value="Ala_racemase_N"/>
    <property type="match status" value="1"/>
</dbReference>
<dbReference type="GO" id="GO:0030170">
    <property type="term" value="F:pyridoxal phosphate binding"/>
    <property type="evidence" value="ECO:0007669"/>
    <property type="project" value="TreeGrafter"/>
</dbReference>
<comment type="caution">
    <text evidence="5">The sequence shown here is derived from an EMBL/GenBank/DDBJ whole genome shotgun (WGS) entry which is preliminary data.</text>
</comment>
<dbReference type="PANTHER" id="PTHR30511:SF3">
    <property type="entry name" value="LYSINE RACEMASE"/>
    <property type="match status" value="1"/>
</dbReference>
<dbReference type="SUPFAM" id="SSF51419">
    <property type="entry name" value="PLP-binding barrel"/>
    <property type="match status" value="1"/>
</dbReference>
<dbReference type="PANTHER" id="PTHR30511">
    <property type="entry name" value="ALANINE RACEMASE"/>
    <property type="match status" value="1"/>
</dbReference>
<dbReference type="InterPro" id="IPR001608">
    <property type="entry name" value="Ala_racemase_N"/>
</dbReference>
<keyword evidence="3" id="KW-0413">Isomerase</keyword>
<comment type="cofactor">
    <cofactor evidence="1">
        <name>pyridoxal 5'-phosphate</name>
        <dbReference type="ChEBI" id="CHEBI:597326"/>
    </cofactor>
</comment>
<accession>X1EHK9</accession>
<evidence type="ECO:0000256" key="1">
    <source>
        <dbReference type="ARBA" id="ARBA00001933"/>
    </source>
</evidence>
<organism evidence="5">
    <name type="scientific">marine sediment metagenome</name>
    <dbReference type="NCBI Taxonomy" id="412755"/>
    <lineage>
        <taxon>unclassified sequences</taxon>
        <taxon>metagenomes</taxon>
        <taxon>ecological metagenomes</taxon>
    </lineage>
</organism>
<feature type="domain" description="Alanine racemase N-terminal" evidence="4">
    <location>
        <begin position="3"/>
        <end position="180"/>
    </location>
</feature>
<sequence length="264" mass="29674">MKKSGVNIFGDSRLENLRKLRNFYGKGQQLMMLRGPMPSEIGELVEICDISLNTQLEVVRVIAEICQEKKIKHRIIVMVETDDQREGLLPGEVVDFCRQVVDNYRSVELYGLGTNARCITKNGPAPESLKMLKDLWEEVMKVTGRSMPIISGGNSSVWNLIEKGKIPEGINQVRIGEAILLGHDTVNYKPIKGAFTDCFLLEAEIIEVKRKDGKVYKVILALGLQDVDSKNIYCCSPGLYIIGQSSDHTILGIEEDKFRKSRDD</sequence>
<name>X1EHK9_9ZZZZ</name>
<evidence type="ECO:0000256" key="2">
    <source>
        <dbReference type="ARBA" id="ARBA00022898"/>
    </source>
</evidence>
<dbReference type="AlphaFoldDB" id="X1EHK9"/>